<comment type="caution">
    <text evidence="3">The sequence shown here is derived from an EMBL/GenBank/DDBJ whole genome shotgun (WGS) entry which is preliminary data.</text>
</comment>
<dbReference type="Pfam" id="PF18911">
    <property type="entry name" value="PKD_4"/>
    <property type="match status" value="1"/>
</dbReference>
<dbReference type="Proteomes" id="UP001139366">
    <property type="component" value="Unassembled WGS sequence"/>
</dbReference>
<dbReference type="EMBL" id="JAINUY010000008">
    <property type="protein sequence ID" value="MBZ4037408.1"/>
    <property type="molecule type" value="Genomic_DNA"/>
</dbReference>
<feature type="chain" id="PRO_5040812192" evidence="1">
    <location>
        <begin position="22"/>
        <end position="118"/>
    </location>
</feature>
<gene>
    <name evidence="3" type="ORF">K6T82_21790</name>
</gene>
<evidence type="ECO:0000313" key="3">
    <source>
        <dbReference type="EMBL" id="MBZ4037408.1"/>
    </source>
</evidence>
<dbReference type="Gene3D" id="2.60.40.10">
    <property type="entry name" value="Immunoglobulins"/>
    <property type="match status" value="1"/>
</dbReference>
<feature type="domain" description="PKD" evidence="2">
    <location>
        <begin position="54"/>
        <end position="98"/>
    </location>
</feature>
<accession>A0A9X1HF00</accession>
<dbReference type="InterPro" id="IPR035986">
    <property type="entry name" value="PKD_dom_sf"/>
</dbReference>
<dbReference type="SMART" id="SM00089">
    <property type="entry name" value="PKD"/>
    <property type="match status" value="1"/>
</dbReference>
<dbReference type="SUPFAM" id="SSF49299">
    <property type="entry name" value="PKD domain"/>
    <property type="match status" value="1"/>
</dbReference>
<organism evidence="3 4">
    <name type="scientific">Flavobacterium potami</name>
    <dbReference type="NCBI Taxonomy" id="2872310"/>
    <lineage>
        <taxon>Bacteria</taxon>
        <taxon>Pseudomonadati</taxon>
        <taxon>Bacteroidota</taxon>
        <taxon>Flavobacteriia</taxon>
        <taxon>Flavobacteriales</taxon>
        <taxon>Flavobacteriaceae</taxon>
        <taxon>Flavobacterium</taxon>
    </lineage>
</organism>
<keyword evidence="1" id="KW-0732">Signal</keyword>
<dbReference type="AlphaFoldDB" id="A0A9X1HF00"/>
<proteinExistence type="predicted"/>
<protein>
    <submittedName>
        <fullName evidence="3">PKD domain-containing protein</fullName>
    </submittedName>
</protein>
<dbReference type="InterPro" id="IPR022409">
    <property type="entry name" value="PKD/Chitinase_dom"/>
</dbReference>
<sequence>MKKIATILVLIVLAFTSNSCSKELESMVDCTGESVLVKIDHNVDPDNSKKVNYSFNYAGNGTIEAIIWTFGDGAPSVAGSEVSHTYATSGSYTVKVQAKIKKDGSICELTPQRTLSIN</sequence>
<dbReference type="CDD" id="cd00146">
    <property type="entry name" value="PKD"/>
    <property type="match status" value="1"/>
</dbReference>
<evidence type="ECO:0000256" key="1">
    <source>
        <dbReference type="SAM" id="SignalP"/>
    </source>
</evidence>
<evidence type="ECO:0000259" key="2">
    <source>
        <dbReference type="PROSITE" id="PS50093"/>
    </source>
</evidence>
<dbReference type="RefSeq" id="WP_223710650.1">
    <property type="nucleotide sequence ID" value="NZ_JAINUY010000008.1"/>
</dbReference>
<name>A0A9X1HF00_9FLAO</name>
<reference evidence="3 4" key="1">
    <citation type="journal article" date="2023" name="Antonie Van Leeuwenhoek">
        <title>Flavobacterium potami sp. nov., a multi-metal resistance genes harbouring bacterium isolated from shallow river silt.</title>
        <authorList>
            <person name="Li S."/>
            <person name="Mao S."/>
            <person name="Mu W."/>
            <person name="Guo B."/>
            <person name="Li C."/>
            <person name="Zhu Q."/>
            <person name="Hou X."/>
            <person name="Zhao Y."/>
            <person name="Wei S."/>
            <person name="Liu H."/>
            <person name="Liu A."/>
        </authorList>
    </citation>
    <scope>NUCLEOTIDE SEQUENCE [LARGE SCALE GENOMIC DNA]</scope>
    <source>
        <strain evidence="3 4">17A</strain>
    </source>
</reference>
<evidence type="ECO:0000313" key="4">
    <source>
        <dbReference type="Proteomes" id="UP001139366"/>
    </source>
</evidence>
<dbReference type="PROSITE" id="PS50093">
    <property type="entry name" value="PKD"/>
    <property type="match status" value="1"/>
</dbReference>
<dbReference type="InterPro" id="IPR000601">
    <property type="entry name" value="PKD_dom"/>
</dbReference>
<feature type="signal peptide" evidence="1">
    <location>
        <begin position="1"/>
        <end position="21"/>
    </location>
</feature>
<keyword evidence="4" id="KW-1185">Reference proteome</keyword>
<dbReference type="InterPro" id="IPR013783">
    <property type="entry name" value="Ig-like_fold"/>
</dbReference>